<sequence length="99" mass="10693">ARHSTLRAMNLLALLILAITFRNLNSYEFPNSIDPLKPSGQKIVSTSANSNVDKIDSDQLLVELENCLIAFITAPADRSVTLALQASVTVLVDQLNAKG</sequence>
<protein>
    <submittedName>
        <fullName evidence="2">Uncharacterized protein</fullName>
    </submittedName>
</protein>
<feature type="signal peptide" evidence="1">
    <location>
        <begin position="1"/>
        <end position="26"/>
    </location>
</feature>
<evidence type="ECO:0000313" key="3">
    <source>
        <dbReference type="Proteomes" id="UP001432322"/>
    </source>
</evidence>
<evidence type="ECO:0000313" key="2">
    <source>
        <dbReference type="EMBL" id="GMT16003.1"/>
    </source>
</evidence>
<reference evidence="2" key="1">
    <citation type="submission" date="2023-10" db="EMBL/GenBank/DDBJ databases">
        <title>Genome assembly of Pristionchus species.</title>
        <authorList>
            <person name="Yoshida K."/>
            <person name="Sommer R.J."/>
        </authorList>
    </citation>
    <scope>NUCLEOTIDE SEQUENCE</scope>
    <source>
        <strain evidence="2">RS5133</strain>
    </source>
</reference>
<feature type="chain" id="PRO_5043618963" evidence="1">
    <location>
        <begin position="27"/>
        <end position="99"/>
    </location>
</feature>
<dbReference type="Proteomes" id="UP001432322">
    <property type="component" value="Unassembled WGS sequence"/>
</dbReference>
<dbReference type="EMBL" id="BTSY01000002">
    <property type="protein sequence ID" value="GMT16003.1"/>
    <property type="molecule type" value="Genomic_DNA"/>
</dbReference>
<comment type="caution">
    <text evidence="2">The sequence shown here is derived from an EMBL/GenBank/DDBJ whole genome shotgun (WGS) entry which is preliminary data.</text>
</comment>
<keyword evidence="1" id="KW-0732">Signal</keyword>
<organism evidence="2 3">
    <name type="scientific">Pristionchus fissidentatus</name>
    <dbReference type="NCBI Taxonomy" id="1538716"/>
    <lineage>
        <taxon>Eukaryota</taxon>
        <taxon>Metazoa</taxon>
        <taxon>Ecdysozoa</taxon>
        <taxon>Nematoda</taxon>
        <taxon>Chromadorea</taxon>
        <taxon>Rhabditida</taxon>
        <taxon>Rhabditina</taxon>
        <taxon>Diplogasteromorpha</taxon>
        <taxon>Diplogasteroidea</taxon>
        <taxon>Neodiplogasteridae</taxon>
        <taxon>Pristionchus</taxon>
    </lineage>
</organism>
<proteinExistence type="predicted"/>
<feature type="non-terminal residue" evidence="2">
    <location>
        <position position="1"/>
    </location>
</feature>
<name>A0AAV5VCS8_9BILA</name>
<keyword evidence="3" id="KW-1185">Reference proteome</keyword>
<gene>
    <name evidence="2" type="ORF">PFISCL1PPCAC_7300</name>
</gene>
<accession>A0AAV5VCS8</accession>
<dbReference type="AlphaFoldDB" id="A0AAV5VCS8"/>
<evidence type="ECO:0000256" key="1">
    <source>
        <dbReference type="SAM" id="SignalP"/>
    </source>
</evidence>
<feature type="non-terminal residue" evidence="2">
    <location>
        <position position="99"/>
    </location>
</feature>